<sequence>MDPLWWIGAGLVFVVIEILTLGFVLIMFAGGAFAAALASALGAPTWLQFVVFAAASVLLLFALRPWLLRRLKRRMPLEETNVAAQLGRSAMVVADVGPLGGRIKLSGEVWSARAARDGLVFPEGAEVQVVRIDGATAVVDAVARDSAPSTSTTHDSNPHS</sequence>
<gene>
    <name evidence="7" type="ORF">J4E96_07305</name>
</gene>
<feature type="domain" description="NfeD-like C-terminal" evidence="6">
    <location>
        <begin position="85"/>
        <end position="139"/>
    </location>
</feature>
<feature type="transmembrane region" description="Helical" evidence="5">
    <location>
        <begin position="12"/>
        <end position="40"/>
    </location>
</feature>
<evidence type="ECO:0000259" key="6">
    <source>
        <dbReference type="Pfam" id="PF01957"/>
    </source>
</evidence>
<dbReference type="GO" id="GO:0005886">
    <property type="term" value="C:plasma membrane"/>
    <property type="evidence" value="ECO:0007669"/>
    <property type="project" value="TreeGrafter"/>
</dbReference>
<comment type="subcellular location">
    <subcellularLocation>
        <location evidence="1">Membrane</location>
        <topology evidence="1">Multi-pass membrane protein</topology>
    </subcellularLocation>
</comment>
<evidence type="ECO:0000256" key="5">
    <source>
        <dbReference type="SAM" id="Phobius"/>
    </source>
</evidence>
<keyword evidence="2 5" id="KW-0812">Transmembrane</keyword>
<dbReference type="KEGG" id="psic:J4E96_07305"/>
<keyword evidence="8" id="KW-1185">Reference proteome</keyword>
<dbReference type="Proteomes" id="UP000663937">
    <property type="component" value="Chromosome"/>
</dbReference>
<evidence type="ECO:0000256" key="4">
    <source>
        <dbReference type="ARBA" id="ARBA00023136"/>
    </source>
</evidence>
<evidence type="ECO:0000256" key="1">
    <source>
        <dbReference type="ARBA" id="ARBA00004141"/>
    </source>
</evidence>
<feature type="transmembrane region" description="Helical" evidence="5">
    <location>
        <begin position="46"/>
        <end position="67"/>
    </location>
</feature>
<dbReference type="Pfam" id="PF01957">
    <property type="entry name" value="NfeD"/>
    <property type="match status" value="1"/>
</dbReference>
<dbReference type="AlphaFoldDB" id="A0A8A4ZFS3"/>
<dbReference type="InterPro" id="IPR012340">
    <property type="entry name" value="NA-bd_OB-fold"/>
</dbReference>
<keyword evidence="3 5" id="KW-1133">Transmembrane helix</keyword>
<accession>A0A8A4ZFS3</accession>
<dbReference type="InterPro" id="IPR052165">
    <property type="entry name" value="Membrane_assoc_protease"/>
</dbReference>
<evidence type="ECO:0000313" key="7">
    <source>
        <dbReference type="EMBL" id="QTE30744.1"/>
    </source>
</evidence>
<dbReference type="RefSeq" id="WP_227425110.1">
    <property type="nucleotide sequence ID" value="NZ_CP071868.1"/>
</dbReference>
<organism evidence="7 8">
    <name type="scientific">Pengzhenrongella sicca</name>
    <dbReference type="NCBI Taxonomy" id="2819238"/>
    <lineage>
        <taxon>Bacteria</taxon>
        <taxon>Bacillati</taxon>
        <taxon>Actinomycetota</taxon>
        <taxon>Actinomycetes</taxon>
        <taxon>Micrococcales</taxon>
        <taxon>Pengzhenrongella</taxon>
    </lineage>
</organism>
<evidence type="ECO:0000313" key="8">
    <source>
        <dbReference type="Proteomes" id="UP000663937"/>
    </source>
</evidence>
<reference evidence="7" key="1">
    <citation type="submission" date="2021-03" db="EMBL/GenBank/DDBJ databases">
        <title>Pengzhenrongella sicca gen. nov., sp. nov., a new member of suborder Micrococcineae isolated from High-Arctic tundra soil.</title>
        <authorList>
            <person name="Peng F."/>
        </authorList>
    </citation>
    <scope>NUCLEOTIDE SEQUENCE</scope>
    <source>
        <strain evidence="7">LRZ-2</strain>
    </source>
</reference>
<evidence type="ECO:0000256" key="2">
    <source>
        <dbReference type="ARBA" id="ARBA00022692"/>
    </source>
</evidence>
<dbReference type="InterPro" id="IPR002810">
    <property type="entry name" value="NfeD-like_C"/>
</dbReference>
<proteinExistence type="predicted"/>
<name>A0A8A4ZFS3_9MICO</name>
<dbReference type="EMBL" id="CP071868">
    <property type="protein sequence ID" value="QTE30744.1"/>
    <property type="molecule type" value="Genomic_DNA"/>
</dbReference>
<protein>
    <submittedName>
        <fullName evidence="7">NfeD family protein</fullName>
    </submittedName>
</protein>
<evidence type="ECO:0000256" key="3">
    <source>
        <dbReference type="ARBA" id="ARBA00022989"/>
    </source>
</evidence>
<dbReference type="PANTHER" id="PTHR33507">
    <property type="entry name" value="INNER MEMBRANE PROTEIN YBBJ"/>
    <property type="match status" value="1"/>
</dbReference>
<dbReference type="Gene3D" id="2.40.50.140">
    <property type="entry name" value="Nucleic acid-binding proteins"/>
    <property type="match status" value="1"/>
</dbReference>
<keyword evidence="4 5" id="KW-0472">Membrane</keyword>
<dbReference type="PANTHER" id="PTHR33507:SF3">
    <property type="entry name" value="INNER MEMBRANE PROTEIN YBBJ"/>
    <property type="match status" value="1"/>
</dbReference>